<dbReference type="GO" id="GO:0019843">
    <property type="term" value="F:rRNA binding"/>
    <property type="evidence" value="ECO:0007669"/>
    <property type="project" value="UniProtKB-KW"/>
</dbReference>
<evidence type="ECO:0000256" key="3">
    <source>
        <dbReference type="ARBA" id="ARBA00022723"/>
    </source>
</evidence>
<dbReference type="Gene3D" id="3.40.50.300">
    <property type="entry name" value="P-loop containing nucleotide triphosphate hydrolases"/>
    <property type="match status" value="1"/>
</dbReference>
<dbReference type="PANTHER" id="PTHR32120">
    <property type="entry name" value="SMALL RIBOSOMAL SUBUNIT BIOGENESIS GTPASE RSGA"/>
    <property type="match status" value="1"/>
</dbReference>
<dbReference type="EMBL" id="JPVQ01000007">
    <property type="protein sequence ID" value="KGR91406.1"/>
    <property type="molecule type" value="Genomic_DNA"/>
</dbReference>
<protein>
    <recommendedName>
        <fullName evidence="10">Small ribosomal subunit biogenesis GTPase RsgA</fullName>
        <ecNumber evidence="10">3.6.1.-</ecNumber>
    </recommendedName>
</protein>
<feature type="binding site" evidence="10">
    <location>
        <position position="287"/>
    </location>
    <ligand>
        <name>Zn(2+)</name>
        <dbReference type="ChEBI" id="CHEBI:29105"/>
    </ligand>
</feature>
<keyword evidence="8 10" id="KW-0694">RNA-binding</keyword>
<keyword evidence="4 10" id="KW-0699">rRNA-binding</keyword>
<keyword evidence="7 10" id="KW-0862">Zinc</keyword>
<evidence type="ECO:0000313" key="13">
    <source>
        <dbReference type="EMBL" id="KGR91406.1"/>
    </source>
</evidence>
<dbReference type="GO" id="GO:0042274">
    <property type="term" value="P:ribosomal small subunit biogenesis"/>
    <property type="evidence" value="ECO:0007669"/>
    <property type="project" value="UniProtKB-UniRule"/>
</dbReference>
<dbReference type="GO" id="GO:0005525">
    <property type="term" value="F:GTP binding"/>
    <property type="evidence" value="ECO:0007669"/>
    <property type="project" value="UniProtKB-UniRule"/>
</dbReference>
<keyword evidence="1 10" id="KW-0963">Cytoplasm</keyword>
<name>A0A0A3J3A7_9BACL</name>
<keyword evidence="9 10" id="KW-0342">GTP-binding</keyword>
<evidence type="ECO:0000256" key="9">
    <source>
        <dbReference type="ARBA" id="ARBA00023134"/>
    </source>
</evidence>
<organism evidence="13 14">
    <name type="scientific">Ureibacillus massiliensis 4400831 = CIP 108448 = CCUG 49529</name>
    <dbReference type="NCBI Taxonomy" id="1211035"/>
    <lineage>
        <taxon>Bacteria</taxon>
        <taxon>Bacillati</taxon>
        <taxon>Bacillota</taxon>
        <taxon>Bacilli</taxon>
        <taxon>Bacillales</taxon>
        <taxon>Caryophanaceae</taxon>
        <taxon>Ureibacillus</taxon>
    </lineage>
</organism>
<proteinExistence type="inferred from homology"/>
<feature type="binding site" evidence="10">
    <location>
        <begin position="150"/>
        <end position="153"/>
    </location>
    <ligand>
        <name>GTP</name>
        <dbReference type="ChEBI" id="CHEBI:37565"/>
    </ligand>
</feature>
<comment type="caution">
    <text evidence="13">The sequence shown here is derived from an EMBL/GenBank/DDBJ whole genome shotgun (WGS) entry which is preliminary data.</text>
</comment>
<dbReference type="AlphaFoldDB" id="A0A0A3J3A7"/>
<keyword evidence="5 10" id="KW-0547">Nucleotide-binding</keyword>
<dbReference type="Proteomes" id="UP000030595">
    <property type="component" value="Unassembled WGS sequence"/>
</dbReference>
<accession>A0A0A3J3A7</accession>
<dbReference type="GO" id="GO:0046872">
    <property type="term" value="F:metal ion binding"/>
    <property type="evidence" value="ECO:0007669"/>
    <property type="project" value="UniProtKB-KW"/>
</dbReference>
<evidence type="ECO:0000256" key="10">
    <source>
        <dbReference type="HAMAP-Rule" id="MF_01820"/>
    </source>
</evidence>
<dbReference type="PROSITE" id="PS51721">
    <property type="entry name" value="G_CP"/>
    <property type="match status" value="1"/>
</dbReference>
<dbReference type="PROSITE" id="PS50936">
    <property type="entry name" value="ENGC_GTPASE"/>
    <property type="match status" value="1"/>
</dbReference>
<dbReference type="SUPFAM" id="SSF52540">
    <property type="entry name" value="P-loop containing nucleoside triphosphate hydrolases"/>
    <property type="match status" value="1"/>
</dbReference>
<dbReference type="eggNOG" id="COG1162">
    <property type="taxonomic scope" value="Bacteria"/>
</dbReference>
<evidence type="ECO:0000256" key="2">
    <source>
        <dbReference type="ARBA" id="ARBA00022517"/>
    </source>
</evidence>
<evidence type="ECO:0000256" key="5">
    <source>
        <dbReference type="ARBA" id="ARBA00022741"/>
    </source>
</evidence>
<keyword evidence="2 10" id="KW-0690">Ribosome biogenesis</keyword>
<dbReference type="InterPro" id="IPR004881">
    <property type="entry name" value="Ribosome_biogen_GTPase_RsgA"/>
</dbReference>
<comment type="cofactor">
    <cofactor evidence="10">
        <name>Zn(2+)</name>
        <dbReference type="ChEBI" id="CHEBI:29105"/>
    </cofactor>
    <text evidence="10">Binds 1 zinc ion per subunit.</text>
</comment>
<keyword evidence="6 10" id="KW-0378">Hydrolase</keyword>
<dbReference type="EC" id="3.6.1.-" evidence="10"/>
<dbReference type="InterPro" id="IPR030378">
    <property type="entry name" value="G_CP_dom"/>
</dbReference>
<feature type="domain" description="CP-type G" evidence="12">
    <location>
        <begin position="103"/>
        <end position="259"/>
    </location>
</feature>
<evidence type="ECO:0000256" key="8">
    <source>
        <dbReference type="ARBA" id="ARBA00022884"/>
    </source>
</evidence>
<comment type="function">
    <text evidence="10">One of several proteins that assist in the late maturation steps of the functional core of the 30S ribosomal subunit. Helps release RbfA from mature subunits. May play a role in the assembly of ribosomal proteins into the subunit. Circularly permuted GTPase that catalyzes slow GTP hydrolysis, GTPase activity is stimulated by the 30S ribosomal subunit.</text>
</comment>
<feature type="binding site" evidence="10">
    <location>
        <position position="293"/>
    </location>
    <ligand>
        <name>Zn(2+)</name>
        <dbReference type="ChEBI" id="CHEBI:29105"/>
    </ligand>
</feature>
<evidence type="ECO:0000256" key="6">
    <source>
        <dbReference type="ARBA" id="ARBA00022801"/>
    </source>
</evidence>
<dbReference type="PANTHER" id="PTHR32120:SF10">
    <property type="entry name" value="SMALL RIBOSOMAL SUBUNIT BIOGENESIS GTPASE RSGA"/>
    <property type="match status" value="1"/>
</dbReference>
<dbReference type="GO" id="GO:0005737">
    <property type="term" value="C:cytoplasm"/>
    <property type="evidence" value="ECO:0007669"/>
    <property type="project" value="UniProtKB-SubCell"/>
</dbReference>
<dbReference type="InterPro" id="IPR027417">
    <property type="entry name" value="P-loop_NTPase"/>
</dbReference>
<evidence type="ECO:0000256" key="4">
    <source>
        <dbReference type="ARBA" id="ARBA00022730"/>
    </source>
</evidence>
<evidence type="ECO:0000259" key="11">
    <source>
        <dbReference type="PROSITE" id="PS50936"/>
    </source>
</evidence>
<comment type="similarity">
    <text evidence="10">Belongs to the TRAFAC class YlqF/YawG GTPase family. RsgA subfamily.</text>
</comment>
<comment type="subcellular location">
    <subcellularLocation>
        <location evidence="10">Cytoplasm</location>
    </subcellularLocation>
</comment>
<evidence type="ECO:0000259" key="12">
    <source>
        <dbReference type="PROSITE" id="PS51721"/>
    </source>
</evidence>
<sequence length="360" mass="40443">MNINMQNLGLTERFIQESNNYENFYIGRVTSQYKNGYKVMTEKGEMTAKISGKFRHNLIGPSEYPAVGDFVMVDRIDSLQGEGIIHHVLTRKSVFVRKVAGNKNDTQVVAANIDTVFICMSLNNDFNLRRLERYVSIAWDSGAVPVIVLTKSDLCSDIEYKLNEVSSISFGVDVLVTTSMSDDGYQSIKKYLSNGKTVAFIGSSGVGKSTLINRLLGHRVLETNDTRNDDKGRHTTTRRELFMIPELGVVIDTPGMREIGVISANLSKAFSDIDELASQCRFNDCTHGMEPNCAVQKAIQDGIIKEERLESYLKLKKETKYDGLNSKMIEKEKINEMFGGKGGMKNARKFIKEQKKKKGR</sequence>
<dbReference type="CDD" id="cd01854">
    <property type="entry name" value="YjeQ_EngC"/>
    <property type="match status" value="1"/>
</dbReference>
<gene>
    <name evidence="10" type="primary">rsgA</name>
    <name evidence="13" type="ORF">CD30_06205</name>
</gene>
<feature type="binding site" evidence="10">
    <location>
        <begin position="202"/>
        <end position="210"/>
    </location>
    <ligand>
        <name>GTP</name>
        <dbReference type="ChEBI" id="CHEBI:37565"/>
    </ligand>
</feature>
<dbReference type="InterPro" id="IPR012340">
    <property type="entry name" value="NA-bd_OB-fold"/>
</dbReference>
<feature type="binding site" evidence="10">
    <location>
        <position position="280"/>
    </location>
    <ligand>
        <name>Zn(2+)</name>
        <dbReference type="ChEBI" id="CHEBI:29105"/>
    </ligand>
</feature>
<dbReference type="RefSeq" id="WP_235802008.1">
    <property type="nucleotide sequence ID" value="NZ_AVCZ01000007.1"/>
</dbReference>
<dbReference type="NCBIfam" id="TIGR00157">
    <property type="entry name" value="ribosome small subunit-dependent GTPase A"/>
    <property type="match status" value="1"/>
</dbReference>
<keyword evidence="3 10" id="KW-0479">Metal-binding</keyword>
<feature type="domain" description="EngC GTPase" evidence="11">
    <location>
        <begin position="111"/>
        <end position="257"/>
    </location>
</feature>
<reference evidence="13 14" key="1">
    <citation type="submission" date="2014-02" db="EMBL/GenBank/DDBJ databases">
        <title>Draft genome sequence of Lysinibacillus massiliensis CCUG 49529.</title>
        <authorList>
            <person name="Zhang F."/>
            <person name="Wang G."/>
            <person name="Zhang L."/>
        </authorList>
    </citation>
    <scope>NUCLEOTIDE SEQUENCE [LARGE SCALE GENOMIC DNA]</scope>
    <source>
        <strain evidence="13 14">CCUG 49529</strain>
    </source>
</reference>
<dbReference type="InterPro" id="IPR010914">
    <property type="entry name" value="RsgA_GTPase_dom"/>
</dbReference>
<keyword evidence="14" id="KW-1185">Reference proteome</keyword>
<dbReference type="GO" id="GO:0003924">
    <property type="term" value="F:GTPase activity"/>
    <property type="evidence" value="ECO:0007669"/>
    <property type="project" value="UniProtKB-UniRule"/>
</dbReference>
<evidence type="ECO:0000256" key="1">
    <source>
        <dbReference type="ARBA" id="ARBA00022490"/>
    </source>
</evidence>
<dbReference type="SUPFAM" id="SSF50249">
    <property type="entry name" value="Nucleic acid-binding proteins"/>
    <property type="match status" value="1"/>
</dbReference>
<dbReference type="Gene3D" id="1.10.40.50">
    <property type="entry name" value="Probable gtpase engc, domain 3"/>
    <property type="match status" value="1"/>
</dbReference>
<comment type="subunit">
    <text evidence="10">Monomer. Associates with 30S ribosomal subunit, binds 16S rRNA.</text>
</comment>
<evidence type="ECO:0000256" key="7">
    <source>
        <dbReference type="ARBA" id="ARBA00022833"/>
    </source>
</evidence>
<feature type="binding site" evidence="10">
    <location>
        <position position="285"/>
    </location>
    <ligand>
        <name>Zn(2+)</name>
        <dbReference type="ChEBI" id="CHEBI:29105"/>
    </ligand>
</feature>
<dbReference type="HAMAP" id="MF_01820">
    <property type="entry name" value="GTPase_RsgA"/>
    <property type="match status" value="1"/>
</dbReference>
<dbReference type="Gene3D" id="2.40.50.140">
    <property type="entry name" value="Nucleic acid-binding proteins"/>
    <property type="match status" value="1"/>
</dbReference>
<dbReference type="Pfam" id="PF03193">
    <property type="entry name" value="RsgA_GTPase"/>
    <property type="match status" value="1"/>
</dbReference>
<evidence type="ECO:0000313" key="14">
    <source>
        <dbReference type="Proteomes" id="UP000030595"/>
    </source>
</evidence>